<proteinExistence type="predicted"/>
<dbReference type="Gene3D" id="3.40.50.720">
    <property type="entry name" value="NAD(P)-binding Rossmann-like Domain"/>
    <property type="match status" value="1"/>
</dbReference>
<reference evidence="2 3" key="1">
    <citation type="submission" date="2018-08" db="EMBL/GenBank/DDBJ databases">
        <title>A genome reference for cultivated species of the human gut microbiota.</title>
        <authorList>
            <person name="Zou Y."/>
            <person name="Xue W."/>
            <person name="Luo G."/>
        </authorList>
    </citation>
    <scope>NUCLEOTIDE SEQUENCE [LARGE SCALE GENOMIC DNA]</scope>
    <source>
        <strain evidence="2 3">OM06-4</strain>
    </source>
</reference>
<dbReference type="EMBL" id="QUSL01000060">
    <property type="protein sequence ID" value="RGD77082.1"/>
    <property type="molecule type" value="Genomic_DNA"/>
</dbReference>
<dbReference type="AlphaFoldDB" id="A0A3E3E5N7"/>
<dbReference type="Pfam" id="PF02826">
    <property type="entry name" value="2-Hacid_dh_C"/>
    <property type="match status" value="1"/>
</dbReference>
<dbReference type="InterPro" id="IPR006140">
    <property type="entry name" value="D-isomer_DH_NAD-bd"/>
</dbReference>
<dbReference type="SUPFAM" id="SSF51735">
    <property type="entry name" value="NAD(P)-binding Rossmann-fold domains"/>
    <property type="match status" value="1"/>
</dbReference>
<sequence>MIVYINGNDNRCKQLAKLMIADGYQIQEDSRLISSCDIIYLGKDGQGFEQVDFKNNAVVLSLLKNQRLCYLSKLKGFNYRYLYSDEDFVVENTHISDEAVIAYMIIDNSISLSNSNVLILGYGHCGRDLAAKLEKFNAKVSISNRSDHYHDEVVEKGYRYIRLDQLTLNGYDFVINTIPSQIIDSNILKTKDVNCKIYDVASTPYGLKTCDRDESYHLLKQLPTKYAYDSSAKALYKAIKRAVDLYA</sequence>
<organism evidence="2 3">
    <name type="scientific">Thomasclavelia ramosa</name>
    <dbReference type="NCBI Taxonomy" id="1547"/>
    <lineage>
        <taxon>Bacteria</taxon>
        <taxon>Bacillati</taxon>
        <taxon>Bacillota</taxon>
        <taxon>Erysipelotrichia</taxon>
        <taxon>Erysipelotrichales</taxon>
        <taxon>Coprobacillaceae</taxon>
        <taxon>Thomasclavelia</taxon>
    </lineage>
</organism>
<dbReference type="InterPro" id="IPR036291">
    <property type="entry name" value="NAD(P)-bd_dom_sf"/>
</dbReference>
<evidence type="ECO:0000259" key="1">
    <source>
        <dbReference type="Pfam" id="PF02826"/>
    </source>
</evidence>
<protein>
    <recommendedName>
        <fullName evidence="1">D-isomer specific 2-hydroxyacid dehydrogenase NAD-binding domain-containing protein</fullName>
    </recommendedName>
</protein>
<dbReference type="GO" id="GO:0051287">
    <property type="term" value="F:NAD binding"/>
    <property type="evidence" value="ECO:0007669"/>
    <property type="project" value="InterPro"/>
</dbReference>
<evidence type="ECO:0000313" key="3">
    <source>
        <dbReference type="Proteomes" id="UP000261032"/>
    </source>
</evidence>
<dbReference type="RefSeq" id="WP_009301089.1">
    <property type="nucleotide sequence ID" value="NZ_CAXMZC010000001.1"/>
</dbReference>
<evidence type="ECO:0000313" key="2">
    <source>
        <dbReference type="EMBL" id="RGD77082.1"/>
    </source>
</evidence>
<gene>
    <name evidence="2" type="ORF">DXB93_18165</name>
</gene>
<accession>A0A3E3E5N7</accession>
<comment type="caution">
    <text evidence="2">The sequence shown here is derived from an EMBL/GenBank/DDBJ whole genome shotgun (WGS) entry which is preliminary data.</text>
</comment>
<name>A0A3E3E5N7_9FIRM</name>
<dbReference type="Proteomes" id="UP000261032">
    <property type="component" value="Unassembled WGS sequence"/>
</dbReference>
<feature type="domain" description="D-isomer specific 2-hydroxyacid dehydrogenase NAD-binding" evidence="1">
    <location>
        <begin position="110"/>
        <end position="182"/>
    </location>
</feature>